<dbReference type="InterPro" id="IPR036388">
    <property type="entry name" value="WH-like_DNA-bd_sf"/>
</dbReference>
<dbReference type="InterPro" id="IPR014036">
    <property type="entry name" value="DeoR-like_C"/>
</dbReference>
<dbReference type="PANTHER" id="PTHR30363">
    <property type="entry name" value="HTH-TYPE TRANSCRIPTIONAL REGULATOR SRLR-RELATED"/>
    <property type="match status" value="1"/>
</dbReference>
<dbReference type="AlphaFoldDB" id="A0A1H0RGF6"/>
<gene>
    <name evidence="5" type="ORF">SAMN05216259_1227</name>
</gene>
<keyword evidence="1" id="KW-0805">Transcription regulation</keyword>
<dbReference type="SUPFAM" id="SSF100950">
    <property type="entry name" value="NagB/RpiA/CoA transferase-like"/>
    <property type="match status" value="1"/>
</dbReference>
<evidence type="ECO:0000256" key="1">
    <source>
        <dbReference type="ARBA" id="ARBA00023015"/>
    </source>
</evidence>
<dbReference type="PROSITE" id="PS51000">
    <property type="entry name" value="HTH_DEOR_2"/>
    <property type="match status" value="1"/>
</dbReference>
<dbReference type="Pfam" id="PF00455">
    <property type="entry name" value="DeoRC"/>
    <property type="match status" value="1"/>
</dbReference>
<keyword evidence="2" id="KW-0238">DNA-binding</keyword>
<feature type="domain" description="HTH deoR-type" evidence="4">
    <location>
        <begin position="3"/>
        <end position="58"/>
    </location>
</feature>
<reference evidence="5 6" key="1">
    <citation type="submission" date="2016-10" db="EMBL/GenBank/DDBJ databases">
        <authorList>
            <person name="de Groot N.N."/>
        </authorList>
    </citation>
    <scope>NUCLEOTIDE SEQUENCE [LARGE SCALE GENOMIC DNA]</scope>
    <source>
        <strain evidence="5 6">CGMCC 4.2022</strain>
    </source>
</reference>
<dbReference type="Proteomes" id="UP000199341">
    <property type="component" value="Unassembled WGS sequence"/>
</dbReference>
<dbReference type="Gene3D" id="1.10.10.10">
    <property type="entry name" value="Winged helix-like DNA-binding domain superfamily/Winged helix DNA-binding domain"/>
    <property type="match status" value="1"/>
</dbReference>
<dbReference type="InterPro" id="IPR001034">
    <property type="entry name" value="DeoR_HTH"/>
</dbReference>
<evidence type="ECO:0000256" key="3">
    <source>
        <dbReference type="ARBA" id="ARBA00023163"/>
    </source>
</evidence>
<dbReference type="InterPro" id="IPR018356">
    <property type="entry name" value="Tscrpt_reg_HTH_DeoR_CS"/>
</dbReference>
<name>A0A1H0RGF6_9ACTN</name>
<dbReference type="InterPro" id="IPR050313">
    <property type="entry name" value="Carb_Metab_HTH_regulators"/>
</dbReference>
<evidence type="ECO:0000259" key="4">
    <source>
        <dbReference type="PROSITE" id="PS51000"/>
    </source>
</evidence>
<dbReference type="InterPro" id="IPR036390">
    <property type="entry name" value="WH_DNA-bd_sf"/>
</dbReference>
<dbReference type="GO" id="GO:0003677">
    <property type="term" value="F:DNA binding"/>
    <property type="evidence" value="ECO:0007669"/>
    <property type="project" value="UniProtKB-KW"/>
</dbReference>
<dbReference type="OrthoDB" id="7688673at2"/>
<protein>
    <submittedName>
        <fullName evidence="5">Transcriptional regulator, DeoR family</fullName>
    </submittedName>
</protein>
<dbReference type="RefSeq" id="WP_093788121.1">
    <property type="nucleotide sequence ID" value="NZ_FNIE01000022.1"/>
</dbReference>
<dbReference type="EMBL" id="FNIE01000022">
    <property type="protein sequence ID" value="SDP28495.1"/>
    <property type="molecule type" value="Genomic_DNA"/>
</dbReference>
<dbReference type="SUPFAM" id="SSF46785">
    <property type="entry name" value="Winged helix' DNA-binding domain"/>
    <property type="match status" value="1"/>
</dbReference>
<proteinExistence type="predicted"/>
<dbReference type="InterPro" id="IPR037171">
    <property type="entry name" value="NagB/RpiA_transferase-like"/>
</dbReference>
<evidence type="ECO:0000313" key="5">
    <source>
        <dbReference type="EMBL" id="SDP28495.1"/>
    </source>
</evidence>
<dbReference type="Pfam" id="PF08220">
    <property type="entry name" value="HTH_DeoR"/>
    <property type="match status" value="1"/>
</dbReference>
<accession>A0A1H0RGF6</accession>
<dbReference type="PROSITE" id="PS00894">
    <property type="entry name" value="HTH_DEOR_1"/>
    <property type="match status" value="1"/>
</dbReference>
<evidence type="ECO:0000256" key="2">
    <source>
        <dbReference type="ARBA" id="ARBA00023125"/>
    </source>
</evidence>
<organism evidence="5 6">
    <name type="scientific">Actinacidiphila guanduensis</name>
    <dbReference type="NCBI Taxonomy" id="310781"/>
    <lineage>
        <taxon>Bacteria</taxon>
        <taxon>Bacillati</taxon>
        <taxon>Actinomycetota</taxon>
        <taxon>Actinomycetes</taxon>
        <taxon>Kitasatosporales</taxon>
        <taxon>Streptomycetaceae</taxon>
        <taxon>Actinacidiphila</taxon>
    </lineage>
</organism>
<keyword evidence="3" id="KW-0804">Transcription</keyword>
<dbReference type="Gene3D" id="3.40.50.1360">
    <property type="match status" value="1"/>
</dbReference>
<dbReference type="SMART" id="SM00420">
    <property type="entry name" value="HTH_DEOR"/>
    <property type="match status" value="1"/>
</dbReference>
<evidence type="ECO:0000313" key="6">
    <source>
        <dbReference type="Proteomes" id="UP000199341"/>
    </source>
</evidence>
<sequence>MGTHERWTRLLEALGERGRISVGEAAELLEVSAATVRRDLDELARQQLLTRTRGGAVLGGVAYDLPLRYKAGRQADEKLRIAKAAAALVPPGAVVGVNGGTTASEVARELAVRADLATGGSPPALTVVTNAINIANELAVRPYVKTVVTGGVARPNSYELTGPLATMVLQSVSLDCAILGVDAVDPRFGAATHDEGEASANRVMAERAERLIVVADATKLGRRAFAKVCDTTAISVLITDRNATPEAVEQFTAQGVDVHCV</sequence>
<dbReference type="SMART" id="SM01134">
    <property type="entry name" value="DeoRC"/>
    <property type="match status" value="1"/>
</dbReference>
<dbReference type="GO" id="GO:0003700">
    <property type="term" value="F:DNA-binding transcription factor activity"/>
    <property type="evidence" value="ECO:0007669"/>
    <property type="project" value="InterPro"/>
</dbReference>
<dbReference type="PANTHER" id="PTHR30363:SF44">
    <property type="entry name" value="AGA OPERON TRANSCRIPTIONAL REPRESSOR-RELATED"/>
    <property type="match status" value="1"/>
</dbReference>
<dbReference type="STRING" id="310781.SAMN05216259_1227"/>
<dbReference type="PRINTS" id="PR00037">
    <property type="entry name" value="HTHLACR"/>
</dbReference>
<keyword evidence="6" id="KW-1185">Reference proteome</keyword>